<keyword evidence="3" id="KW-0813">Transport</keyword>
<evidence type="ECO:0000256" key="4">
    <source>
        <dbReference type="ARBA" id="ARBA00022475"/>
    </source>
</evidence>
<evidence type="ECO:0000256" key="6">
    <source>
        <dbReference type="ARBA" id="ARBA00022989"/>
    </source>
</evidence>
<dbReference type="Gene3D" id="1.20.1720.10">
    <property type="entry name" value="Multidrug resistance protein D"/>
    <property type="match status" value="1"/>
</dbReference>
<dbReference type="InterPro" id="IPR011701">
    <property type="entry name" value="MFS"/>
</dbReference>
<keyword evidence="7 8" id="KW-0472">Membrane</keyword>
<evidence type="ECO:0000259" key="9">
    <source>
        <dbReference type="PROSITE" id="PS50850"/>
    </source>
</evidence>
<dbReference type="SUPFAM" id="SSF103473">
    <property type="entry name" value="MFS general substrate transporter"/>
    <property type="match status" value="1"/>
</dbReference>
<dbReference type="OrthoDB" id="9807274at2"/>
<feature type="transmembrane region" description="Helical" evidence="8">
    <location>
        <begin position="346"/>
        <end position="363"/>
    </location>
</feature>
<dbReference type="CDD" id="cd17503">
    <property type="entry name" value="MFS_LmrB_MDR_like"/>
    <property type="match status" value="1"/>
</dbReference>
<dbReference type="InterPro" id="IPR004638">
    <property type="entry name" value="EmrB-like"/>
</dbReference>
<sequence length="531" mass="59006">MSTSTTNTNEDSLVEYGFNRVIITITAVLCALLEIVDTTIVNVALNDMRGSLGATLTDVAWVITAYAIANVIVIPMTSWLSQQFGRRNYFAASIIIFTTASFLCGNANDIWELIIFRFIQGLGGGALLVTSQTIITESYPVAKRGMAQAIYGMGVIVGPTLGPPLGGYLVDTYSWPYIFYINIPIGIIATLLTLRYVKSPKYGEKLSANQVDWYGILTLAGFIGSLQYVLEHGQQDDWFNDRTIVTLSLVSFFSLFFFIWRQLTYKYPIVNLKVLKDTNLRVGTILSFIMGFGLYGSTFIIPIYTQSILGWTATDAGLLLIPSSLMTAFMMPIIGQLLQKGVPQKYLVALGFLMFFFFTFWMYNVMTPDTGEEYMYWPLIIRGLGLGLLFVPITTLSLSTLKGKSIGEGAAFTGMMRQLGGSFGIAIITTFIARFSQEHRVNLIANIDATKTQVQDRITQLQHGFMAKGFSSNEALAKAHKIIDFSVTKQSTVLSYMDIFLYLGILFLICIPIILLIKNNKNKVDISEAMH</sequence>
<feature type="transmembrane region" description="Helical" evidence="8">
    <location>
        <begin position="375"/>
        <end position="398"/>
    </location>
</feature>
<keyword evidence="5 8" id="KW-0812">Transmembrane</keyword>
<feature type="domain" description="Major facilitator superfamily (MFS) profile" evidence="9">
    <location>
        <begin position="23"/>
        <end position="522"/>
    </location>
</feature>
<dbReference type="RefSeq" id="WP_091313927.1">
    <property type="nucleotide sequence ID" value="NZ_CBCSJU010000001.1"/>
</dbReference>
<feature type="transmembrane region" description="Helical" evidence="8">
    <location>
        <begin position="499"/>
        <end position="517"/>
    </location>
</feature>
<dbReference type="InterPro" id="IPR020846">
    <property type="entry name" value="MFS_dom"/>
</dbReference>
<reference evidence="11" key="1">
    <citation type="submission" date="2016-10" db="EMBL/GenBank/DDBJ databases">
        <authorList>
            <person name="Varghese N."/>
            <person name="Submissions S."/>
        </authorList>
    </citation>
    <scope>NUCLEOTIDE SEQUENCE [LARGE SCALE GENOMIC DNA]</scope>
    <source>
        <strain evidence="11">DSM 17934</strain>
    </source>
</reference>
<feature type="transmembrane region" description="Helical" evidence="8">
    <location>
        <begin position="213"/>
        <end position="230"/>
    </location>
</feature>
<feature type="transmembrane region" description="Helical" evidence="8">
    <location>
        <begin position="59"/>
        <end position="77"/>
    </location>
</feature>
<keyword evidence="11" id="KW-1185">Reference proteome</keyword>
<evidence type="ECO:0000256" key="1">
    <source>
        <dbReference type="ARBA" id="ARBA00004651"/>
    </source>
</evidence>
<feature type="transmembrane region" description="Helical" evidence="8">
    <location>
        <begin position="21"/>
        <end position="44"/>
    </location>
</feature>
<dbReference type="STRING" id="402734.SAMN05660918_2459"/>
<feature type="transmembrane region" description="Helical" evidence="8">
    <location>
        <begin position="242"/>
        <end position="260"/>
    </location>
</feature>
<dbReference type="InterPro" id="IPR005829">
    <property type="entry name" value="Sugar_transporter_CS"/>
</dbReference>
<dbReference type="GO" id="GO:0005886">
    <property type="term" value="C:plasma membrane"/>
    <property type="evidence" value="ECO:0007669"/>
    <property type="project" value="UniProtKB-SubCell"/>
</dbReference>
<evidence type="ECO:0000256" key="8">
    <source>
        <dbReference type="SAM" id="Phobius"/>
    </source>
</evidence>
<gene>
    <name evidence="10" type="ORF">SAMN05660918_2459</name>
</gene>
<comment type="similarity">
    <text evidence="2">Belongs to the major facilitator superfamily. EmrB family.</text>
</comment>
<evidence type="ECO:0000256" key="3">
    <source>
        <dbReference type="ARBA" id="ARBA00022448"/>
    </source>
</evidence>
<organism evidence="10 11">
    <name type="scientific">Flavobacterium terrigena</name>
    <dbReference type="NCBI Taxonomy" id="402734"/>
    <lineage>
        <taxon>Bacteria</taxon>
        <taxon>Pseudomonadati</taxon>
        <taxon>Bacteroidota</taxon>
        <taxon>Flavobacteriia</taxon>
        <taxon>Flavobacteriales</taxon>
        <taxon>Flavobacteriaceae</taxon>
        <taxon>Flavobacterium</taxon>
    </lineage>
</organism>
<dbReference type="AlphaFoldDB" id="A0A1H6W6Q3"/>
<feature type="transmembrane region" description="Helical" evidence="8">
    <location>
        <begin position="316"/>
        <end position="334"/>
    </location>
</feature>
<dbReference type="PROSITE" id="PS50850">
    <property type="entry name" value="MFS"/>
    <property type="match status" value="1"/>
</dbReference>
<dbReference type="InterPro" id="IPR036259">
    <property type="entry name" value="MFS_trans_sf"/>
</dbReference>
<feature type="transmembrane region" description="Helical" evidence="8">
    <location>
        <begin position="419"/>
        <end position="436"/>
    </location>
</feature>
<accession>A0A1H6W6Q3</accession>
<comment type="subcellular location">
    <subcellularLocation>
        <location evidence="1">Cell membrane</location>
        <topology evidence="1">Multi-pass membrane protein</topology>
    </subcellularLocation>
</comment>
<dbReference type="Proteomes" id="UP000199702">
    <property type="component" value="Unassembled WGS sequence"/>
</dbReference>
<evidence type="ECO:0000256" key="2">
    <source>
        <dbReference type="ARBA" id="ARBA00008537"/>
    </source>
</evidence>
<feature type="transmembrane region" description="Helical" evidence="8">
    <location>
        <begin position="147"/>
        <end position="165"/>
    </location>
</feature>
<feature type="transmembrane region" description="Helical" evidence="8">
    <location>
        <begin position="177"/>
        <end position="197"/>
    </location>
</feature>
<dbReference type="PROSITE" id="PS00217">
    <property type="entry name" value="SUGAR_TRANSPORT_2"/>
    <property type="match status" value="1"/>
</dbReference>
<evidence type="ECO:0000256" key="5">
    <source>
        <dbReference type="ARBA" id="ARBA00022692"/>
    </source>
</evidence>
<dbReference type="PANTHER" id="PTHR42718">
    <property type="entry name" value="MAJOR FACILITATOR SUPERFAMILY MULTIDRUG TRANSPORTER MFSC"/>
    <property type="match status" value="1"/>
</dbReference>
<dbReference type="GO" id="GO:0022857">
    <property type="term" value="F:transmembrane transporter activity"/>
    <property type="evidence" value="ECO:0007669"/>
    <property type="project" value="InterPro"/>
</dbReference>
<feature type="transmembrane region" description="Helical" evidence="8">
    <location>
        <begin position="280"/>
        <end position="304"/>
    </location>
</feature>
<keyword evidence="4" id="KW-1003">Cell membrane</keyword>
<protein>
    <submittedName>
        <fullName evidence="10">MFS transporter, DHA2 family, multidrug resistance protein</fullName>
    </submittedName>
</protein>
<dbReference type="NCBIfam" id="TIGR00711">
    <property type="entry name" value="efflux_EmrB"/>
    <property type="match status" value="1"/>
</dbReference>
<feature type="transmembrane region" description="Helical" evidence="8">
    <location>
        <begin position="114"/>
        <end position="135"/>
    </location>
</feature>
<name>A0A1H6W6Q3_9FLAO</name>
<evidence type="ECO:0000313" key="10">
    <source>
        <dbReference type="EMBL" id="SEJ12583.1"/>
    </source>
</evidence>
<dbReference type="Pfam" id="PF07690">
    <property type="entry name" value="MFS_1"/>
    <property type="match status" value="1"/>
</dbReference>
<feature type="transmembrane region" description="Helical" evidence="8">
    <location>
        <begin position="89"/>
        <end position="108"/>
    </location>
</feature>
<dbReference type="PRINTS" id="PR01036">
    <property type="entry name" value="TCRTETB"/>
</dbReference>
<proteinExistence type="inferred from homology"/>
<keyword evidence="6 8" id="KW-1133">Transmembrane helix</keyword>
<evidence type="ECO:0000313" key="11">
    <source>
        <dbReference type="Proteomes" id="UP000199702"/>
    </source>
</evidence>
<dbReference type="Gene3D" id="1.20.1250.20">
    <property type="entry name" value="MFS general substrate transporter like domains"/>
    <property type="match status" value="1"/>
</dbReference>
<evidence type="ECO:0000256" key="7">
    <source>
        <dbReference type="ARBA" id="ARBA00023136"/>
    </source>
</evidence>
<dbReference type="PANTHER" id="PTHR42718:SF9">
    <property type="entry name" value="MAJOR FACILITATOR SUPERFAMILY MULTIDRUG TRANSPORTER MFSC"/>
    <property type="match status" value="1"/>
</dbReference>
<dbReference type="EMBL" id="FNYA01000006">
    <property type="protein sequence ID" value="SEJ12583.1"/>
    <property type="molecule type" value="Genomic_DNA"/>
</dbReference>